<reference evidence="3" key="1">
    <citation type="submission" date="2015-03" db="EMBL/GenBank/DDBJ databases">
        <title>Metagenome Sequencing of an Archaeal-Dominated Microbial Community from a Hot Spring at the Los Azufres Geothermal Field, Mexico.</title>
        <authorList>
            <person name="Servin-Garciduenas L.E."/>
            <person name="Martinez-Romero E."/>
        </authorList>
    </citation>
    <scope>NUCLEOTIDE SEQUENCE [LARGE SCALE GENOMIC DNA]</scope>
    <source>
        <strain evidence="3">AZ1-454</strain>
    </source>
</reference>
<keyword evidence="3" id="KW-0238">DNA-binding</keyword>
<dbReference type="PANTHER" id="PTHR34075">
    <property type="entry name" value="BLR3430 PROTEIN"/>
    <property type="match status" value="1"/>
</dbReference>
<dbReference type="InterPro" id="IPR052513">
    <property type="entry name" value="Thioester_dehydratase-like"/>
</dbReference>
<sequence>MKIFPPQVWRNKETMYRLIAAKCTSCGNVMFPARDVCNKCGSTKVTKVRLSGKGTLISYTVNYQSLPGMEKVQPSYIGLIKLDEGIEIVAPLTDVDENLREGARVEATIRRIRADSTNGLIEYGVKFRLVENEPNR</sequence>
<dbReference type="EMBL" id="JZWS01000014">
    <property type="protein sequence ID" value="KJR79261.1"/>
    <property type="molecule type" value="Genomic_DNA"/>
</dbReference>
<organism evidence="3">
    <name type="scientific">Candidatus Aramenus sulfurataquae</name>
    <dbReference type="NCBI Taxonomy" id="1326980"/>
    <lineage>
        <taxon>Archaea</taxon>
        <taxon>Thermoproteota</taxon>
        <taxon>Thermoprotei</taxon>
        <taxon>Sulfolobales</taxon>
        <taxon>Sulfolobaceae</taxon>
        <taxon>Candidatus Aramenus</taxon>
    </lineage>
</organism>
<dbReference type="Pfam" id="PF12172">
    <property type="entry name" value="zf-ChsH2"/>
    <property type="match status" value="1"/>
</dbReference>
<dbReference type="EMBL" id="JZWS02000001">
    <property type="protein sequence ID" value="MCL7343493.1"/>
    <property type="molecule type" value="Genomic_DNA"/>
</dbReference>
<evidence type="ECO:0000259" key="1">
    <source>
        <dbReference type="Pfam" id="PF01796"/>
    </source>
</evidence>
<dbReference type="AlphaFoldDB" id="A0A0F2LTV1"/>
<dbReference type="GO" id="GO:0003677">
    <property type="term" value="F:DNA binding"/>
    <property type="evidence" value="ECO:0007669"/>
    <property type="project" value="UniProtKB-KW"/>
</dbReference>
<reference evidence="4" key="2">
    <citation type="submission" date="2022-05" db="EMBL/GenBank/DDBJ databases">
        <title>Metagenome Sequencing of an Archaeal-Dominated Microbial Community from a Hot Spring at the Los Azufres Geothermal Field, Mexico.</title>
        <authorList>
            <person name="Marin-Paredes R."/>
            <person name="Martinez-Romero E."/>
            <person name="Servin-Garciduenas L.E."/>
        </authorList>
    </citation>
    <scope>NUCLEOTIDE SEQUENCE</scope>
    <source>
        <strain evidence="4">AZ1-454</strain>
    </source>
</reference>
<name>A0A0F2LTV1_9CREN</name>
<feature type="domain" description="ChsH2 rubredoxin-like zinc ribbon" evidence="2">
    <location>
        <begin position="16"/>
        <end position="45"/>
    </location>
</feature>
<dbReference type="PATRIC" id="fig|1326980.8.peg.406"/>
<dbReference type="Pfam" id="PF01796">
    <property type="entry name" value="OB_ChsH2_C"/>
    <property type="match status" value="1"/>
</dbReference>
<evidence type="ECO:0000313" key="3">
    <source>
        <dbReference type="EMBL" id="KJR79261.1"/>
    </source>
</evidence>
<proteinExistence type="predicted"/>
<dbReference type="Gene3D" id="6.10.30.10">
    <property type="match status" value="1"/>
</dbReference>
<accession>A0A0F2LTV1</accession>
<dbReference type="InterPro" id="IPR012340">
    <property type="entry name" value="NA-bd_OB-fold"/>
</dbReference>
<protein>
    <submittedName>
        <fullName evidence="3">DNA-binding protein</fullName>
    </submittedName>
    <submittedName>
        <fullName evidence="4">Zn-ribbon domain-containing OB-fold protein</fullName>
    </submittedName>
</protein>
<evidence type="ECO:0000259" key="2">
    <source>
        <dbReference type="Pfam" id="PF12172"/>
    </source>
</evidence>
<dbReference type="InterPro" id="IPR002878">
    <property type="entry name" value="ChsH2_C"/>
</dbReference>
<comment type="caution">
    <text evidence="3">The sequence shown here is derived from an EMBL/GenBank/DDBJ whole genome shotgun (WGS) entry which is preliminary data.</text>
</comment>
<feature type="domain" description="ChsH2 C-terminal OB-fold" evidence="1">
    <location>
        <begin position="48"/>
        <end position="109"/>
    </location>
</feature>
<dbReference type="InterPro" id="IPR022002">
    <property type="entry name" value="ChsH2_Znr"/>
</dbReference>
<dbReference type="SUPFAM" id="SSF50249">
    <property type="entry name" value="Nucleic acid-binding proteins"/>
    <property type="match status" value="1"/>
</dbReference>
<evidence type="ECO:0000313" key="4">
    <source>
        <dbReference type="EMBL" id="MCL7343493.1"/>
    </source>
</evidence>
<dbReference type="PANTHER" id="PTHR34075:SF5">
    <property type="entry name" value="BLR3430 PROTEIN"/>
    <property type="match status" value="1"/>
</dbReference>
<gene>
    <name evidence="4" type="ORF">TQ35_002840</name>
    <name evidence="3" type="ORF">TQ35_02825</name>
</gene>